<dbReference type="Gene3D" id="2.40.360.20">
    <property type="match status" value="1"/>
</dbReference>
<name>A0A7C0X9R1_UNCW3</name>
<proteinExistence type="predicted"/>
<accession>A0A7C0X9R1</accession>
<reference evidence="1" key="1">
    <citation type="journal article" date="2020" name="mSystems">
        <title>Genome- and Community-Level Interaction Insights into Carbon Utilization and Element Cycling Functions of Hydrothermarchaeota in Hydrothermal Sediment.</title>
        <authorList>
            <person name="Zhou Z."/>
            <person name="Liu Y."/>
            <person name="Xu W."/>
            <person name="Pan J."/>
            <person name="Luo Z.H."/>
            <person name="Li M."/>
        </authorList>
    </citation>
    <scope>NUCLEOTIDE SEQUENCE [LARGE SCALE GENOMIC DNA]</scope>
    <source>
        <strain evidence="1">HyVt-237</strain>
    </source>
</reference>
<organism evidence="1">
    <name type="scientific">candidate division WOR-3 bacterium</name>
    <dbReference type="NCBI Taxonomy" id="2052148"/>
    <lineage>
        <taxon>Bacteria</taxon>
        <taxon>Bacteria division WOR-3</taxon>
    </lineage>
</organism>
<comment type="caution">
    <text evidence="1">The sequence shown here is derived from an EMBL/GenBank/DDBJ whole genome shotgun (WGS) entry which is preliminary data.</text>
</comment>
<dbReference type="EMBL" id="DRBW01000008">
    <property type="protein sequence ID" value="HDM89615.1"/>
    <property type="molecule type" value="Genomic_DNA"/>
</dbReference>
<gene>
    <name evidence="1" type="ORF">ENG67_00205</name>
</gene>
<dbReference type="Proteomes" id="UP000885931">
    <property type="component" value="Unassembled WGS sequence"/>
</dbReference>
<evidence type="ECO:0000313" key="1">
    <source>
        <dbReference type="EMBL" id="HDM89615.1"/>
    </source>
</evidence>
<sequence>MKRIYLLLGLFLFSCSRGGRVDYFPLQLGNRWTYQLYSMQKGWKTAKRYVDSKAEIKGMQVYRLKNTFFPDYFLVSDSTGVRAYGADMKTRGRDFVDNSIVVYSEPDTWLLYPLEVGKKWGGSYYFEKDIKKDGKLRTEVKYQVSVLDKGTVQAGKRKYKNSYKVRYREIITLMVIDSSGVHADVDTSEYTVWYAPRVGPVVIEGFGYLEDFVRGNPELEKIRDSGSQ</sequence>
<protein>
    <submittedName>
        <fullName evidence="1">Uncharacterized protein</fullName>
    </submittedName>
</protein>
<dbReference type="PROSITE" id="PS51257">
    <property type="entry name" value="PROKAR_LIPOPROTEIN"/>
    <property type="match status" value="1"/>
</dbReference>
<dbReference type="AlphaFoldDB" id="A0A7C0X9R1"/>